<dbReference type="HOGENOM" id="CLU_058215_1_0_6"/>
<accession>K4KHZ5</accession>
<name>K4KHZ5_SIMAS</name>
<evidence type="ECO:0000313" key="7">
    <source>
        <dbReference type="EMBL" id="AFU98734.1"/>
    </source>
</evidence>
<dbReference type="InterPro" id="IPR050189">
    <property type="entry name" value="MFS_Efflux_Transporters"/>
</dbReference>
<evidence type="ECO:0000256" key="2">
    <source>
        <dbReference type="ARBA" id="ARBA00022475"/>
    </source>
</evidence>
<feature type="transmembrane region" description="Helical" evidence="6">
    <location>
        <begin position="327"/>
        <end position="351"/>
    </location>
</feature>
<proteinExistence type="predicted"/>
<dbReference type="GO" id="GO:0022857">
    <property type="term" value="F:transmembrane transporter activity"/>
    <property type="evidence" value="ECO:0007669"/>
    <property type="project" value="InterPro"/>
</dbReference>
<protein>
    <submittedName>
        <fullName evidence="7">Major facilitator family transporter</fullName>
    </submittedName>
</protein>
<feature type="transmembrane region" description="Helical" evidence="6">
    <location>
        <begin position="202"/>
        <end position="221"/>
    </location>
</feature>
<dbReference type="OrthoDB" id="5726213at2"/>
<dbReference type="InterPro" id="IPR036259">
    <property type="entry name" value="MFS_trans_sf"/>
</dbReference>
<dbReference type="InterPro" id="IPR011701">
    <property type="entry name" value="MFS"/>
</dbReference>
<dbReference type="GO" id="GO:0005886">
    <property type="term" value="C:plasma membrane"/>
    <property type="evidence" value="ECO:0007669"/>
    <property type="project" value="UniProtKB-SubCell"/>
</dbReference>
<evidence type="ECO:0000313" key="8">
    <source>
        <dbReference type="Proteomes" id="UP000000466"/>
    </source>
</evidence>
<dbReference type="PANTHER" id="PTHR43124:SF10">
    <property type="entry name" value="PURINE EFFLUX PUMP PBUE"/>
    <property type="match status" value="1"/>
</dbReference>
<keyword evidence="4 6" id="KW-1133">Transmembrane helix</keyword>
<feature type="transmembrane region" description="Helical" evidence="6">
    <location>
        <begin position="101"/>
        <end position="123"/>
    </location>
</feature>
<dbReference type="Proteomes" id="UP000000466">
    <property type="component" value="Chromosome"/>
</dbReference>
<feature type="transmembrane region" description="Helical" evidence="6">
    <location>
        <begin position="241"/>
        <end position="259"/>
    </location>
</feature>
<feature type="transmembrane region" description="Helical" evidence="6">
    <location>
        <begin position="75"/>
        <end position="95"/>
    </location>
</feature>
<evidence type="ECO:0000256" key="6">
    <source>
        <dbReference type="SAM" id="Phobius"/>
    </source>
</evidence>
<dbReference type="STRING" id="1117647.M5M_07715"/>
<sequence length="388" mass="41138">MQTTANHPLALASLLMVAMMGASILTLLPLWVGALTDLNLYSQQQIGWLAAADVVGIFAASASAIVWVRRLAWRPTLMGGLGLFLMANLLCLLVTDVAALMALRVVAGLGCGAAYAVALAGLGDHERPDFAFGLMVTAQVVFGTLGFFWAPGFIAEWGIDGFFHYLNLWLLATLMACFLCTPSSSKASGESAFALKPLLTGNALLVFATTVVYYLGVSAVWAYLERLGISMGLTGEQVGDWLGTGFAISGAGSFVAAFIGRVTGKLAAFSGALVLQTVAIFWLMGDPLNLALVSLYAVSTIVFQFFWSFAVPLLMDRFNSVDASGRLIVLCASAFKIGEILGPPMAAALIVEGNYTPVLWLGVVAFGISWVLFAVLEMRLKNARVNHA</sequence>
<feature type="transmembrane region" description="Helical" evidence="6">
    <location>
        <begin position="357"/>
        <end position="376"/>
    </location>
</feature>
<feature type="transmembrane region" description="Helical" evidence="6">
    <location>
        <begin position="12"/>
        <end position="34"/>
    </location>
</feature>
<dbReference type="PANTHER" id="PTHR43124">
    <property type="entry name" value="PURINE EFFLUX PUMP PBUE"/>
    <property type="match status" value="1"/>
</dbReference>
<evidence type="ECO:0000256" key="5">
    <source>
        <dbReference type="ARBA" id="ARBA00023136"/>
    </source>
</evidence>
<keyword evidence="3 6" id="KW-0812">Transmembrane</keyword>
<dbReference type="KEGG" id="saga:M5M_07715"/>
<keyword evidence="5 6" id="KW-0472">Membrane</keyword>
<feature type="transmembrane region" description="Helical" evidence="6">
    <location>
        <begin position="266"/>
        <end position="284"/>
    </location>
</feature>
<comment type="subcellular location">
    <subcellularLocation>
        <location evidence="1">Cell membrane</location>
        <topology evidence="1">Multi-pass membrane protein</topology>
    </subcellularLocation>
</comment>
<feature type="transmembrane region" description="Helical" evidence="6">
    <location>
        <begin position="130"/>
        <end position="150"/>
    </location>
</feature>
<dbReference type="Gene3D" id="1.20.1250.20">
    <property type="entry name" value="MFS general substrate transporter like domains"/>
    <property type="match status" value="1"/>
</dbReference>
<keyword evidence="8" id="KW-1185">Reference proteome</keyword>
<evidence type="ECO:0000256" key="4">
    <source>
        <dbReference type="ARBA" id="ARBA00022989"/>
    </source>
</evidence>
<evidence type="ECO:0000256" key="1">
    <source>
        <dbReference type="ARBA" id="ARBA00004651"/>
    </source>
</evidence>
<dbReference type="RefSeq" id="WP_015046907.1">
    <property type="nucleotide sequence ID" value="NC_018868.3"/>
</dbReference>
<organism evidence="7 8">
    <name type="scientific">Simiduia agarivorans (strain DSM 21679 / JCM 13881 / BCRC 17597 / SA1)</name>
    <dbReference type="NCBI Taxonomy" id="1117647"/>
    <lineage>
        <taxon>Bacteria</taxon>
        <taxon>Pseudomonadati</taxon>
        <taxon>Pseudomonadota</taxon>
        <taxon>Gammaproteobacteria</taxon>
        <taxon>Cellvibrionales</taxon>
        <taxon>Cellvibrionaceae</taxon>
        <taxon>Simiduia</taxon>
    </lineage>
</organism>
<dbReference type="SUPFAM" id="SSF103473">
    <property type="entry name" value="MFS general substrate transporter"/>
    <property type="match status" value="1"/>
</dbReference>
<gene>
    <name evidence="7" type="ordered locus">M5M_07715</name>
</gene>
<dbReference type="Pfam" id="PF07690">
    <property type="entry name" value="MFS_1"/>
    <property type="match status" value="1"/>
</dbReference>
<feature type="transmembrane region" description="Helical" evidence="6">
    <location>
        <begin position="290"/>
        <end position="315"/>
    </location>
</feature>
<reference evidence="7 8" key="1">
    <citation type="journal article" date="2013" name="Genome Announc.">
        <title>Complete genome sequence of Simiduia agarivorans SA1(T), a marine bacterium able to degrade a variety of polysaccharides.</title>
        <authorList>
            <person name="Lin S.Y."/>
            <person name="Shieh W.Y."/>
            <person name="Chen J.S."/>
            <person name="Tang S.L."/>
        </authorList>
    </citation>
    <scope>NUCLEOTIDE SEQUENCE [LARGE SCALE GENOMIC DNA]</scope>
    <source>
        <strain evidence="8">DSM 21679 / JCM 13881 / BCRC 17597 / SA1</strain>
    </source>
</reference>
<dbReference type="AlphaFoldDB" id="K4KHZ5"/>
<evidence type="ECO:0000256" key="3">
    <source>
        <dbReference type="ARBA" id="ARBA00022692"/>
    </source>
</evidence>
<feature type="transmembrane region" description="Helical" evidence="6">
    <location>
        <begin position="46"/>
        <end position="68"/>
    </location>
</feature>
<dbReference type="EMBL" id="CP003746">
    <property type="protein sequence ID" value="AFU98734.1"/>
    <property type="molecule type" value="Genomic_DNA"/>
</dbReference>
<keyword evidence="2" id="KW-1003">Cell membrane</keyword>
<feature type="transmembrane region" description="Helical" evidence="6">
    <location>
        <begin position="162"/>
        <end position="181"/>
    </location>
</feature>
<dbReference type="eggNOG" id="COG2814">
    <property type="taxonomic scope" value="Bacteria"/>
</dbReference>